<dbReference type="InterPro" id="IPR013057">
    <property type="entry name" value="AA_transpt_TM"/>
</dbReference>
<comment type="caution">
    <text evidence="10">The sequence shown here is derived from an EMBL/GenBank/DDBJ whole genome shotgun (WGS) entry which is preliminary data.</text>
</comment>
<evidence type="ECO:0000256" key="3">
    <source>
        <dbReference type="ARBA" id="ARBA00022692"/>
    </source>
</evidence>
<dbReference type="GO" id="GO:0016020">
    <property type="term" value="C:membrane"/>
    <property type="evidence" value="ECO:0007669"/>
    <property type="project" value="UniProtKB-SubCell"/>
</dbReference>
<evidence type="ECO:0000256" key="1">
    <source>
        <dbReference type="ARBA" id="ARBA00004370"/>
    </source>
</evidence>
<feature type="region of interest" description="Disordered" evidence="7">
    <location>
        <begin position="1"/>
        <end position="21"/>
    </location>
</feature>
<dbReference type="EMBL" id="JAUIZM010000020">
    <property type="protein sequence ID" value="KAK1351968.1"/>
    <property type="molecule type" value="Genomic_DNA"/>
</dbReference>
<dbReference type="Pfam" id="PF01490">
    <property type="entry name" value="Aa_trans"/>
    <property type="match status" value="1"/>
</dbReference>
<feature type="transmembrane region" description="Helical" evidence="8">
    <location>
        <begin position="168"/>
        <end position="192"/>
    </location>
</feature>
<accession>A0AAD8GNY6</accession>
<feature type="transmembrane region" description="Helical" evidence="8">
    <location>
        <begin position="264"/>
        <end position="283"/>
    </location>
</feature>
<reference evidence="10" key="2">
    <citation type="submission" date="2023-05" db="EMBL/GenBank/DDBJ databases">
        <authorList>
            <person name="Schelkunov M.I."/>
        </authorList>
    </citation>
    <scope>NUCLEOTIDE SEQUENCE</scope>
    <source>
        <strain evidence="10">Hsosn_3</strain>
        <tissue evidence="10">Leaf</tissue>
    </source>
</reference>
<feature type="transmembrane region" description="Helical" evidence="8">
    <location>
        <begin position="366"/>
        <end position="383"/>
    </location>
</feature>
<feature type="transmembrane region" description="Helical" evidence="8">
    <location>
        <begin position="303"/>
        <end position="323"/>
    </location>
</feature>
<feature type="transmembrane region" description="Helical" evidence="8">
    <location>
        <begin position="428"/>
        <end position="452"/>
    </location>
</feature>
<feature type="transmembrane region" description="Helical" evidence="8">
    <location>
        <begin position="54"/>
        <end position="76"/>
    </location>
</feature>
<feature type="transmembrane region" description="Helical" evidence="8">
    <location>
        <begin position="112"/>
        <end position="133"/>
    </location>
</feature>
<evidence type="ECO:0000256" key="5">
    <source>
        <dbReference type="ARBA" id="ARBA00022989"/>
    </source>
</evidence>
<organism evidence="10 11">
    <name type="scientific">Heracleum sosnowskyi</name>
    <dbReference type="NCBI Taxonomy" id="360622"/>
    <lineage>
        <taxon>Eukaryota</taxon>
        <taxon>Viridiplantae</taxon>
        <taxon>Streptophyta</taxon>
        <taxon>Embryophyta</taxon>
        <taxon>Tracheophyta</taxon>
        <taxon>Spermatophyta</taxon>
        <taxon>Magnoliopsida</taxon>
        <taxon>eudicotyledons</taxon>
        <taxon>Gunneridae</taxon>
        <taxon>Pentapetalae</taxon>
        <taxon>asterids</taxon>
        <taxon>campanulids</taxon>
        <taxon>Apiales</taxon>
        <taxon>Apiaceae</taxon>
        <taxon>Apioideae</taxon>
        <taxon>apioid superclade</taxon>
        <taxon>Tordylieae</taxon>
        <taxon>Tordyliinae</taxon>
        <taxon>Heracleum</taxon>
    </lineage>
</organism>
<feature type="transmembrane region" description="Helical" evidence="8">
    <location>
        <begin position="389"/>
        <end position="407"/>
    </location>
</feature>
<evidence type="ECO:0000313" key="11">
    <source>
        <dbReference type="Proteomes" id="UP001237642"/>
    </source>
</evidence>
<evidence type="ECO:0000256" key="8">
    <source>
        <dbReference type="SAM" id="Phobius"/>
    </source>
</evidence>
<dbReference type="Gene3D" id="1.20.1740.10">
    <property type="entry name" value="Amino acid/polyamine transporter I"/>
    <property type="match status" value="1"/>
</dbReference>
<dbReference type="Proteomes" id="UP001237642">
    <property type="component" value="Unassembled WGS sequence"/>
</dbReference>
<evidence type="ECO:0000256" key="7">
    <source>
        <dbReference type="SAM" id="MobiDB-lite"/>
    </source>
</evidence>
<name>A0AAD8GNY6_9APIA</name>
<keyword evidence="4" id="KW-0029">Amino-acid transport</keyword>
<keyword evidence="2" id="KW-0813">Transport</keyword>
<feature type="transmembrane region" description="Helical" evidence="8">
    <location>
        <begin position="29"/>
        <end position="48"/>
    </location>
</feature>
<protein>
    <submittedName>
        <fullName evidence="10">Amino acid permease 6</fullName>
    </submittedName>
</protein>
<evidence type="ECO:0000259" key="9">
    <source>
        <dbReference type="Pfam" id="PF01490"/>
    </source>
</evidence>
<feature type="compositionally biased region" description="Basic and acidic residues" evidence="7">
    <location>
        <begin position="8"/>
        <end position="20"/>
    </location>
</feature>
<proteinExistence type="predicted"/>
<reference evidence="10" key="1">
    <citation type="submission" date="2023-02" db="EMBL/GenBank/DDBJ databases">
        <title>Genome of toxic invasive species Heracleum sosnowskyi carries increased number of genes despite the absence of recent whole-genome duplications.</title>
        <authorList>
            <person name="Schelkunov M."/>
            <person name="Shtratnikova V."/>
            <person name="Makarenko M."/>
            <person name="Klepikova A."/>
            <person name="Omelchenko D."/>
            <person name="Novikova G."/>
            <person name="Obukhova E."/>
            <person name="Bogdanov V."/>
            <person name="Penin A."/>
            <person name="Logacheva M."/>
        </authorList>
    </citation>
    <scope>NUCLEOTIDE SEQUENCE</scope>
    <source>
        <strain evidence="10">Hsosn_3</strain>
        <tissue evidence="10">Leaf</tissue>
    </source>
</reference>
<dbReference type="PANTHER" id="PTHR48017">
    <property type="entry name" value="OS05G0424000 PROTEIN-RELATED"/>
    <property type="match status" value="1"/>
</dbReference>
<dbReference type="GO" id="GO:0006865">
    <property type="term" value="P:amino acid transport"/>
    <property type="evidence" value="ECO:0007669"/>
    <property type="project" value="UniProtKB-KW"/>
</dbReference>
<dbReference type="AlphaFoldDB" id="A0AAD8GNY6"/>
<evidence type="ECO:0000256" key="4">
    <source>
        <dbReference type="ARBA" id="ARBA00022970"/>
    </source>
</evidence>
<evidence type="ECO:0000256" key="6">
    <source>
        <dbReference type="ARBA" id="ARBA00023136"/>
    </source>
</evidence>
<evidence type="ECO:0000256" key="2">
    <source>
        <dbReference type="ARBA" id="ARBA00022448"/>
    </source>
</evidence>
<comment type="subcellular location">
    <subcellularLocation>
        <location evidence="1">Membrane</location>
    </subcellularLocation>
</comment>
<feature type="transmembrane region" description="Helical" evidence="8">
    <location>
        <begin position="145"/>
        <end position="162"/>
    </location>
</feature>
<gene>
    <name evidence="10" type="ORF">POM88_053682</name>
</gene>
<feature type="domain" description="Amino acid transporter transmembrane" evidence="9">
    <location>
        <begin position="22"/>
        <end position="449"/>
    </location>
</feature>
<keyword evidence="6 8" id="KW-0472">Membrane</keyword>
<keyword evidence="11" id="KW-1185">Reference proteome</keyword>
<evidence type="ECO:0000313" key="10">
    <source>
        <dbReference type="EMBL" id="KAK1351968.1"/>
    </source>
</evidence>
<keyword evidence="5 8" id="KW-1133">Transmembrane helix</keyword>
<sequence length="462" mass="50933">MSYVAEAAEDHPALDDDGRPRRTGTMVTAAAHIITSVIGSGVLSLAWAVAQLGWIAGSFSLFLFSLITLFTSHLLADCYRSSLSGKRNYSYMDVVNSNLGGLQIQLCGIAQYSLLFGLTIGYTIVTSTSIQLIKCGNDNACRASNNLFILIYGVVQIVLSQIPNFHKLTYLSLVAAAMSFAYSFIGIALSLAKIIQGNGHFEKSLAGVPVGWKGQTKEDKIWNILSGMGDIAFAYAFSSILTNIQDTLKSSPPEKKVMKKATSVAILVTTVFYLLCGLIGYAAFGNGAPGNLLTGFSSFKPFWIVDVANICIIIHLVGAYQVICQPIYAFVEGWCVNKWPQSEFITREYSIRISRNKNLSFNSFRLVWRTVFVIVATVMAMVFPFFNQFVGLLGAITFWPMTVYFPVEMYIAQRKIKRFTRAWNGLQILSFFCLIVSLLAAVGSVHGLVMFVQKYKPFQNVS</sequence>
<keyword evidence="3 8" id="KW-0812">Transmembrane</keyword>